<accession>A0A679J4R0</accession>
<proteinExistence type="predicted"/>
<dbReference type="RefSeq" id="WP_339091184.1">
    <property type="nucleotide sequence ID" value="NZ_LR743507.1"/>
</dbReference>
<evidence type="ECO:0000313" key="1">
    <source>
        <dbReference type="EMBL" id="CAA2106149.1"/>
    </source>
</evidence>
<name>A0A679J4R0_VARPD</name>
<protein>
    <submittedName>
        <fullName evidence="1">Uncharacterized protein</fullName>
    </submittedName>
</protein>
<gene>
    <name evidence="1" type="ORF">VVAX_03606</name>
</gene>
<dbReference type="AlphaFoldDB" id="A0A679J4R0"/>
<reference evidence="1" key="1">
    <citation type="submission" date="2019-12" db="EMBL/GenBank/DDBJ databases">
        <authorList>
            <person name="Cremers G."/>
        </authorList>
    </citation>
    <scope>NUCLEOTIDE SEQUENCE</scope>
    <source>
        <strain evidence="1">Vvax</strain>
    </source>
</reference>
<dbReference type="EMBL" id="LR743507">
    <property type="protein sequence ID" value="CAA2106149.1"/>
    <property type="molecule type" value="Genomic_DNA"/>
</dbReference>
<organism evidence="1">
    <name type="scientific">Variovorax paradoxus</name>
    <dbReference type="NCBI Taxonomy" id="34073"/>
    <lineage>
        <taxon>Bacteria</taxon>
        <taxon>Pseudomonadati</taxon>
        <taxon>Pseudomonadota</taxon>
        <taxon>Betaproteobacteria</taxon>
        <taxon>Burkholderiales</taxon>
        <taxon>Comamonadaceae</taxon>
        <taxon>Variovorax</taxon>
    </lineage>
</organism>
<sequence>MATYEKVIRETGRFKVVDADDRQSTVIEYTTFFLRVSLHKEYSPKVGEISYRLADGRAVNRTQGGQFYMGNEAARFLAVGDCEDGADERREFH</sequence>